<feature type="transmembrane region" description="Helical" evidence="2">
    <location>
        <begin position="1122"/>
        <end position="1144"/>
    </location>
</feature>
<feature type="transmembrane region" description="Helical" evidence="2">
    <location>
        <begin position="290"/>
        <end position="310"/>
    </location>
</feature>
<evidence type="ECO:0000313" key="4">
    <source>
        <dbReference type="Proteomes" id="UP000794436"/>
    </source>
</evidence>
<name>A0A8K1C6I1_PYTOL</name>
<keyword evidence="2" id="KW-0812">Transmembrane</keyword>
<keyword evidence="2" id="KW-1133">Transmembrane helix</keyword>
<feature type="region of interest" description="Disordered" evidence="1">
    <location>
        <begin position="1"/>
        <end position="40"/>
    </location>
</feature>
<evidence type="ECO:0000256" key="2">
    <source>
        <dbReference type="SAM" id="Phobius"/>
    </source>
</evidence>
<feature type="compositionally biased region" description="Basic residues" evidence="1">
    <location>
        <begin position="142"/>
        <end position="168"/>
    </location>
</feature>
<protein>
    <recommendedName>
        <fullName evidence="5">Transmembrane protein</fullName>
    </recommendedName>
</protein>
<feature type="region of interest" description="Disordered" evidence="1">
    <location>
        <begin position="198"/>
        <end position="232"/>
    </location>
</feature>
<proteinExistence type="predicted"/>
<dbReference type="OrthoDB" id="121865at2759"/>
<comment type="caution">
    <text evidence="3">The sequence shown here is derived from an EMBL/GenBank/DDBJ whole genome shotgun (WGS) entry which is preliminary data.</text>
</comment>
<dbReference type="EMBL" id="SPLM01000144">
    <property type="protein sequence ID" value="TMW57504.1"/>
    <property type="molecule type" value="Genomic_DNA"/>
</dbReference>
<sequence length="1268" mass="142997">MLRDVTSIVRSRQSTSQPFVSSQQQGSLPASDGLPIASTGNGLASQSHIGCESLIAVEARQRAELMALEEALVTNVAIENEDSGRHGKAKRRHHAHESYDDDEDSCDDSSDDSCDDSSDDSDDSCDDSSDDSCDDSSEDYRRHRRHKKHKKHRHHHKKHKKHKKKKKTKKDEKSTSNVFSNIRGVNIGTTFTNIQITGGNATAPEQPSSATPTTNLDLIRSGSPGWGGLGDRPVEDVRDPAARNAASCCYIIHNSRSLPTIDSTKSVKNVILPPRALAICNRVLFATKRWLPFVYMAGMVFSIIVPFAKVEEGRHMGILVLVLQVLPSITSLLVLRYDMVRLLFTTFEFWYMTVKNVLASVLLGFIYHDIRVCVPVMAAIGLFVPFLIDATYRGASMSIIGSVGAAFAISCSLVLVNFGLIDDMQTRVVFETRKCRVDVDDAFLNIMSTIAVILIRNAIRKYQSLTPKPQASEDTRTKSVATCITYHCRIELREATHNTIGPYIAKPTPSSARMVQLRFVPVDTVFDATNVLIPRWFAMVSTNSWRQNTQIWLRVAGAVGLVSTIVGILLPPSLHSTIASILALVATTLFVGVYSAHFQRQLLIRLIHSFDYAFLSAHFSLLHIGACDLVYWDSRVLTIMASWLWIHWLITLDAVTPVMKHKLGYCKHMAILIALMYFFEQICLGVELVFLDYRHLQDRVLFTIQLEDHAKPVRVIPLVLGRLVTTVLWTSRILWRILDRRGSELVMLLGHVEYDDVELVRRRKRNNESSHDSTSVSHSRNLRLKLMLLVVTYEFWFMTVVNLASTVLLSVYMPDIRLVNAWAMCIGHEVQTVIDATIASQREFVFGTIVSATATGMLLIFVVLGVMDGVKNQALFSVNGHTLVVTDLLVNGLSTQLLILMRNAYRRRAAIKEHGNKSTVVQCLTYRCPVRLRVRRRTDSTDFSTATPSETDKLPRLTASFIASAKMVPMQCRPVGLKTSTEKLVFSVISRWILHSPSPIRLHVWRVWALVLRVTGILLTIVSFIPATPLVWRVSGLVVTSVFCFGCGAMYHRQLLRYLVFSFDFVFLSLQFTLIHFCLCDLLSWDTRVVSVVSCWLWIHWILTFDCMPPSVKAKWGLRHSFVLWIAVLCVLAHIVVGVQVAFGHRDTLRDRAVLSIEVFGQRMTLNVLSTMLSRMLVTFFWSCRMVWRLWHRKENELLIIQGTVTYVNNRRKLKRDEDELKRFKSLGGRRKASLRQLMTRVGPVVSSVSRVAAEPRTSSLLPSTATD</sequence>
<keyword evidence="4" id="KW-1185">Reference proteome</keyword>
<keyword evidence="2" id="KW-0472">Membrane</keyword>
<feature type="transmembrane region" description="Helical" evidence="2">
    <location>
        <begin position="670"/>
        <end position="691"/>
    </location>
</feature>
<feature type="transmembrane region" description="Helical" evidence="2">
    <location>
        <begin position="1007"/>
        <end position="1025"/>
    </location>
</feature>
<feature type="transmembrane region" description="Helical" evidence="2">
    <location>
        <begin position="786"/>
        <end position="812"/>
    </location>
</feature>
<feature type="transmembrane region" description="Helical" evidence="2">
    <location>
        <begin position="551"/>
        <end position="570"/>
    </location>
</feature>
<feature type="transmembrane region" description="Helical" evidence="2">
    <location>
        <begin position="576"/>
        <end position="598"/>
    </location>
</feature>
<feature type="transmembrane region" description="Helical" evidence="2">
    <location>
        <begin position="316"/>
        <end position="337"/>
    </location>
</feature>
<organism evidence="3 4">
    <name type="scientific">Pythium oligandrum</name>
    <name type="common">Mycoparasitic fungus</name>
    <dbReference type="NCBI Taxonomy" id="41045"/>
    <lineage>
        <taxon>Eukaryota</taxon>
        <taxon>Sar</taxon>
        <taxon>Stramenopiles</taxon>
        <taxon>Oomycota</taxon>
        <taxon>Peronosporomycetes</taxon>
        <taxon>Pythiales</taxon>
        <taxon>Pythiaceae</taxon>
        <taxon>Pythium</taxon>
    </lineage>
</organism>
<feature type="transmembrane region" description="Helical" evidence="2">
    <location>
        <begin position="844"/>
        <end position="867"/>
    </location>
</feature>
<dbReference type="AlphaFoldDB" id="A0A8K1C6I1"/>
<accession>A0A8K1C6I1</accession>
<feature type="region of interest" description="Disordered" evidence="1">
    <location>
        <begin position="82"/>
        <end position="180"/>
    </location>
</feature>
<feature type="transmembrane region" description="Helical" evidence="2">
    <location>
        <begin position="1058"/>
        <end position="1077"/>
    </location>
</feature>
<feature type="compositionally biased region" description="Polar residues" evidence="1">
    <location>
        <begin position="198"/>
        <end position="216"/>
    </location>
</feature>
<evidence type="ECO:0008006" key="5">
    <source>
        <dbReference type="Google" id="ProtNLM"/>
    </source>
</evidence>
<reference evidence="3" key="1">
    <citation type="submission" date="2019-03" db="EMBL/GenBank/DDBJ databases">
        <title>Long read genome sequence of the mycoparasitic Pythium oligandrum ATCC 38472 isolated from sugarbeet rhizosphere.</title>
        <authorList>
            <person name="Gaulin E."/>
        </authorList>
    </citation>
    <scope>NUCLEOTIDE SEQUENCE</scope>
    <source>
        <strain evidence="3">ATCC 38472_TT</strain>
    </source>
</reference>
<feature type="transmembrane region" description="Helical" evidence="2">
    <location>
        <begin position="349"/>
        <end position="368"/>
    </location>
</feature>
<dbReference type="Proteomes" id="UP000794436">
    <property type="component" value="Unassembled WGS sequence"/>
</dbReference>
<evidence type="ECO:0000256" key="1">
    <source>
        <dbReference type="SAM" id="MobiDB-lite"/>
    </source>
</evidence>
<gene>
    <name evidence="3" type="ORF">Poli38472_003429</name>
</gene>
<feature type="transmembrane region" description="Helical" evidence="2">
    <location>
        <begin position="1089"/>
        <end position="1110"/>
    </location>
</feature>
<feature type="compositionally biased region" description="Acidic residues" evidence="1">
    <location>
        <begin position="99"/>
        <end position="137"/>
    </location>
</feature>
<feature type="compositionally biased region" description="Basic residues" evidence="1">
    <location>
        <begin position="86"/>
        <end position="95"/>
    </location>
</feature>
<feature type="transmembrane region" description="Helical" evidence="2">
    <location>
        <begin position="399"/>
        <end position="421"/>
    </location>
</feature>
<evidence type="ECO:0000313" key="3">
    <source>
        <dbReference type="EMBL" id="TMW57504.1"/>
    </source>
</evidence>
<feature type="compositionally biased region" description="Polar residues" evidence="1">
    <location>
        <begin position="8"/>
        <end position="28"/>
    </location>
</feature>